<dbReference type="EMBL" id="FTMF01000009">
    <property type="protein sequence ID" value="SIQ86324.1"/>
    <property type="molecule type" value="Genomic_DNA"/>
</dbReference>
<dbReference type="InterPro" id="IPR055378">
    <property type="entry name" value="GH3_C"/>
</dbReference>
<organism evidence="4 6">
    <name type="scientific">Chryseobacterium indoltheticum</name>
    <dbReference type="NCBI Taxonomy" id="254"/>
    <lineage>
        <taxon>Bacteria</taxon>
        <taxon>Pseudomonadati</taxon>
        <taxon>Bacteroidota</taxon>
        <taxon>Flavobacteriia</taxon>
        <taxon>Flavobacteriales</taxon>
        <taxon>Weeksellaceae</taxon>
        <taxon>Chryseobacterium group</taxon>
        <taxon>Chryseobacterium</taxon>
    </lineage>
</organism>
<dbReference type="Pfam" id="PF23572">
    <property type="entry name" value="GH3_C"/>
    <property type="match status" value="1"/>
</dbReference>
<dbReference type="EMBL" id="UFVS01000001">
    <property type="protein sequence ID" value="SUX42001.1"/>
    <property type="molecule type" value="Genomic_DNA"/>
</dbReference>
<dbReference type="GO" id="GO:0005737">
    <property type="term" value="C:cytoplasm"/>
    <property type="evidence" value="ECO:0007669"/>
    <property type="project" value="TreeGrafter"/>
</dbReference>
<evidence type="ECO:0000313" key="3">
    <source>
        <dbReference type="EMBL" id="SIQ86324.1"/>
    </source>
</evidence>
<dbReference type="PANTHER" id="PTHR31901">
    <property type="entry name" value="GH3 DOMAIN-CONTAINING PROTEIN"/>
    <property type="match status" value="1"/>
</dbReference>
<dbReference type="PANTHER" id="PTHR31901:SF9">
    <property type="entry name" value="GH3 DOMAIN-CONTAINING PROTEIN"/>
    <property type="match status" value="1"/>
</dbReference>
<protein>
    <submittedName>
        <fullName evidence="4">GH3 auxin-responsive promoter</fullName>
    </submittedName>
</protein>
<dbReference type="Pfam" id="PF03321">
    <property type="entry name" value="GH3"/>
    <property type="match status" value="1"/>
</dbReference>
<evidence type="ECO:0000313" key="5">
    <source>
        <dbReference type="Proteomes" id="UP000185725"/>
    </source>
</evidence>
<evidence type="ECO:0000259" key="1">
    <source>
        <dbReference type="Pfam" id="PF23571"/>
    </source>
</evidence>
<dbReference type="GO" id="GO:0016881">
    <property type="term" value="F:acid-amino acid ligase activity"/>
    <property type="evidence" value="ECO:0007669"/>
    <property type="project" value="TreeGrafter"/>
</dbReference>
<evidence type="ECO:0000259" key="2">
    <source>
        <dbReference type="Pfam" id="PF23572"/>
    </source>
</evidence>
<evidence type="ECO:0000313" key="4">
    <source>
        <dbReference type="EMBL" id="SUX42001.1"/>
    </source>
</evidence>
<gene>
    <name evidence="4" type="ORF">NCTC13560_00813</name>
    <name evidence="3" type="ORF">SAMN05421682_109124</name>
</gene>
<feature type="domain" description="GH3 middle" evidence="1">
    <location>
        <begin position="316"/>
        <end position="385"/>
    </location>
</feature>
<dbReference type="Proteomes" id="UP000185725">
    <property type="component" value="Unassembled WGS sequence"/>
</dbReference>
<proteinExistence type="predicted"/>
<keyword evidence="5" id="KW-1185">Reference proteome</keyword>
<dbReference type="InterPro" id="IPR004993">
    <property type="entry name" value="GH3"/>
</dbReference>
<name>A0A381F605_9FLAO</name>
<accession>A0A381F605</accession>
<evidence type="ECO:0000313" key="6">
    <source>
        <dbReference type="Proteomes" id="UP000255231"/>
    </source>
</evidence>
<dbReference type="InterPro" id="IPR055377">
    <property type="entry name" value="GH3_M"/>
</dbReference>
<sequence length="524" mass="60323">MVFLFKSFAENSNIIIFVRMATKALFNTVVNWFIRQRIDQIQHFMDHPIDTQKGILFSQLFHAEDTEYGKKYGFNSISSYQDFKNKVPIVTYEEFEPYVERARQGHKDVSWPGYIKHFAKSSGTTNAKSKFIPISAESLEYCHLKAGKDMVSIYANNHPENQLFTNKNLRLGGSSELYADFNTKFGDLSAILIDNLPFWVEITTTPSKKVSLMGEWESKLNAIVSEVKNEDVGSILGVPSWMMVLLQRVLKETDVKNVSELWPNLEVFFHGGISFKPYKEQYKPIIGKDINYYEIYNASEGFFGIQDRSNSDEMLLMLDYGIFYEFIPMDQFHHSNPKVVSLEGVEVGKNYAMVITTNGGLWRYLIGDTVVFTSTSPFRIKITGRTKHYINAFGEELMITNVESALTKACQETNASVKDFTGAPIFMKENESGAHEWIFEFSEHPENLDLFTDIFDKHLKCINSDYEAKRYNNITLKKPVVHIARPNLFYCWLESKGKLGGQNKVPRLSNDREYIDPLLELNRV</sequence>
<reference evidence="3 5" key="1">
    <citation type="submission" date="2017-01" db="EMBL/GenBank/DDBJ databases">
        <authorList>
            <person name="Varghese N."/>
            <person name="Submissions S."/>
        </authorList>
    </citation>
    <scope>NUCLEOTIDE SEQUENCE [LARGE SCALE GENOMIC DNA]</scope>
    <source>
        <strain evidence="3 5">ATCC 27950</strain>
    </source>
</reference>
<reference evidence="4 6" key="2">
    <citation type="submission" date="2018-06" db="EMBL/GenBank/DDBJ databases">
        <authorList>
            <consortium name="Pathogen Informatics"/>
            <person name="Doyle S."/>
        </authorList>
    </citation>
    <scope>NUCLEOTIDE SEQUENCE [LARGE SCALE GENOMIC DNA]</scope>
    <source>
        <strain evidence="4 6">NCTC13560</strain>
    </source>
</reference>
<dbReference type="AlphaFoldDB" id="A0A381F605"/>
<feature type="domain" description="GH3 C-terminal" evidence="2">
    <location>
        <begin position="401"/>
        <end position="513"/>
    </location>
</feature>
<dbReference type="Proteomes" id="UP000255231">
    <property type="component" value="Unassembled WGS sequence"/>
</dbReference>
<dbReference type="Pfam" id="PF23571">
    <property type="entry name" value="GH3_M"/>
    <property type="match status" value="1"/>
</dbReference>